<dbReference type="PANTHER" id="PTHR30481">
    <property type="entry name" value="DNA ADENINE METHYLASE"/>
    <property type="match status" value="1"/>
</dbReference>
<dbReference type="InterPro" id="IPR029063">
    <property type="entry name" value="SAM-dependent_MTases_sf"/>
</dbReference>
<dbReference type="GO" id="GO:0006298">
    <property type="term" value="P:mismatch repair"/>
    <property type="evidence" value="ECO:0007669"/>
    <property type="project" value="TreeGrafter"/>
</dbReference>
<dbReference type="AlphaFoldDB" id="A0A9N9HGV2"/>
<evidence type="ECO:0000256" key="6">
    <source>
        <dbReference type="ARBA" id="ARBA00047942"/>
    </source>
</evidence>
<dbReference type="GO" id="GO:0006302">
    <property type="term" value="P:double-strand break repair"/>
    <property type="evidence" value="ECO:0007669"/>
    <property type="project" value="UniProtKB-ARBA"/>
</dbReference>
<evidence type="ECO:0000256" key="4">
    <source>
        <dbReference type="ARBA" id="ARBA00022679"/>
    </source>
</evidence>
<dbReference type="GO" id="GO:0009007">
    <property type="term" value="F:site-specific DNA-methyltransferase (adenine-specific) activity"/>
    <property type="evidence" value="ECO:0007669"/>
    <property type="project" value="UniProtKB-EC"/>
</dbReference>
<dbReference type="EMBL" id="CAJVPZ010017293">
    <property type="protein sequence ID" value="CAG8679641.1"/>
    <property type="molecule type" value="Genomic_DNA"/>
</dbReference>
<keyword evidence="7" id="KW-0812">Transmembrane</keyword>
<dbReference type="Gene3D" id="3.40.50.150">
    <property type="entry name" value="Vaccinia Virus protein VP39"/>
    <property type="match status" value="1"/>
</dbReference>
<dbReference type="OrthoDB" id="2160146at2759"/>
<evidence type="ECO:0000256" key="5">
    <source>
        <dbReference type="ARBA" id="ARBA00022691"/>
    </source>
</evidence>
<comment type="similarity">
    <text evidence="1">Belongs to the N(4)/N(6)-methyltransferase family.</text>
</comment>
<dbReference type="GO" id="GO:1904047">
    <property type="term" value="F:S-adenosyl-L-methionine binding"/>
    <property type="evidence" value="ECO:0007669"/>
    <property type="project" value="TreeGrafter"/>
</dbReference>
<dbReference type="Pfam" id="PF04556">
    <property type="entry name" value="DpnII"/>
    <property type="match status" value="1"/>
</dbReference>
<dbReference type="InterPro" id="IPR012327">
    <property type="entry name" value="MeTrfase_D12"/>
</dbReference>
<feature type="transmembrane region" description="Helical" evidence="7">
    <location>
        <begin position="48"/>
        <end position="68"/>
    </location>
</feature>
<evidence type="ECO:0000256" key="7">
    <source>
        <dbReference type="SAM" id="Phobius"/>
    </source>
</evidence>
<sequence>MKNLITAMQDSIPLLLIYIFAAVPATIIKNSGMAENLAEKLLPNTAQTAAASLALYSSFGLSFLITFVVGSTTSIATTLIAAFAPTLLAFAGGKTQFLEIINLLLPDSYERFIEPFVGGGAAFLNVQPNKAIINDINQELITSYQVIKENPTGLIKLLTEYEKKHSPEFYQQLKKEELKNLSDLEIATRFIYLNKTGYNGLYRVNSQGEFNVPWGQKEKVKLFDKENILAISEYLSKNDCQILNRDYQQLLPLIKENDFLFVDPPYDSEKTILISGLLVKQNGNGFNSYAVNKFTQFIKDLYKDYWQFTQKAQRFINCQGDKRVEGAQEIFIGNYQLTEQQKKELEFYRWFDSIQRTNIDLINLTTYEKDLSILNNLICANRGELENKIEKIWTESPQSFQILPYLLAVRDGENLAWLEQGRMEYWDNLSLENGVSAKQKVKKLLFNSGLAEYLTNGKIKDLKDYCLGIEVDLGTHGRKNIGGKTMEKAVENLLIKQQIEYHKQVPVNFQVNGKKLFDFQIKCRNKEYYLETSFFNTAGSKVQEVIRSYNQERKKLAEILASPLKKNHSGENAKEILDNHIGFPREKAKFASDVYLYAAVED</sequence>
<dbReference type="InterPro" id="IPR011335">
    <property type="entry name" value="Restrct_endonuc-II-like"/>
</dbReference>
<keyword evidence="4" id="KW-0808">Transferase</keyword>
<dbReference type="NCBIfam" id="TIGR00571">
    <property type="entry name" value="dam"/>
    <property type="match status" value="1"/>
</dbReference>
<name>A0A9N9HGV2_9GLOM</name>
<evidence type="ECO:0000259" key="8">
    <source>
        <dbReference type="Pfam" id="PF04556"/>
    </source>
</evidence>
<organism evidence="9 10">
    <name type="scientific">Racocetra fulgida</name>
    <dbReference type="NCBI Taxonomy" id="60492"/>
    <lineage>
        <taxon>Eukaryota</taxon>
        <taxon>Fungi</taxon>
        <taxon>Fungi incertae sedis</taxon>
        <taxon>Mucoromycota</taxon>
        <taxon>Glomeromycotina</taxon>
        <taxon>Glomeromycetes</taxon>
        <taxon>Diversisporales</taxon>
        <taxon>Gigasporaceae</taxon>
        <taxon>Racocetra</taxon>
    </lineage>
</organism>
<accession>A0A9N9HGV2</accession>
<comment type="caution">
    <text evidence="9">The sequence shown here is derived from an EMBL/GenBank/DDBJ whole genome shotgun (WGS) entry which is preliminary data.</text>
</comment>
<comment type="catalytic activity">
    <reaction evidence="6">
        <text>a 2'-deoxyadenosine in DNA + S-adenosyl-L-methionine = an N(6)-methyl-2'-deoxyadenosine in DNA + S-adenosyl-L-homocysteine + H(+)</text>
        <dbReference type="Rhea" id="RHEA:15197"/>
        <dbReference type="Rhea" id="RHEA-COMP:12418"/>
        <dbReference type="Rhea" id="RHEA-COMP:12419"/>
        <dbReference type="ChEBI" id="CHEBI:15378"/>
        <dbReference type="ChEBI" id="CHEBI:57856"/>
        <dbReference type="ChEBI" id="CHEBI:59789"/>
        <dbReference type="ChEBI" id="CHEBI:90615"/>
        <dbReference type="ChEBI" id="CHEBI:90616"/>
        <dbReference type="EC" id="2.1.1.72"/>
    </reaction>
</comment>
<dbReference type="GO" id="GO:0009307">
    <property type="term" value="P:DNA restriction-modification system"/>
    <property type="evidence" value="ECO:0007669"/>
    <property type="project" value="InterPro"/>
</dbReference>
<evidence type="ECO:0000256" key="3">
    <source>
        <dbReference type="ARBA" id="ARBA00022603"/>
    </source>
</evidence>
<dbReference type="GO" id="GO:0009036">
    <property type="term" value="F:type II site-specific deoxyribonuclease activity"/>
    <property type="evidence" value="ECO:0007669"/>
    <property type="project" value="InterPro"/>
</dbReference>
<dbReference type="Pfam" id="PF02086">
    <property type="entry name" value="MethyltransfD12"/>
    <property type="match status" value="1"/>
</dbReference>
<feature type="transmembrane region" description="Helical" evidence="7">
    <location>
        <begin position="75"/>
        <end position="93"/>
    </location>
</feature>
<protein>
    <recommendedName>
        <fullName evidence="2">site-specific DNA-methyltransferase (adenine-specific)</fullName>
        <ecNumber evidence="2">2.1.1.72</ecNumber>
    </recommendedName>
</protein>
<gene>
    <name evidence="9" type="ORF">RFULGI_LOCUS9563</name>
</gene>
<keyword evidence="5" id="KW-0949">S-adenosyl-L-methionine</keyword>
<dbReference type="GO" id="GO:0032259">
    <property type="term" value="P:methylation"/>
    <property type="evidence" value="ECO:0007669"/>
    <property type="project" value="UniProtKB-KW"/>
</dbReference>
<dbReference type="SUPFAM" id="SSF52980">
    <property type="entry name" value="Restriction endonuclease-like"/>
    <property type="match status" value="1"/>
</dbReference>
<dbReference type="PRINTS" id="PR00505">
    <property type="entry name" value="D12N6MTFRASE"/>
</dbReference>
<dbReference type="EC" id="2.1.1.72" evidence="2"/>
<feature type="transmembrane region" description="Helical" evidence="7">
    <location>
        <begin position="12"/>
        <end position="28"/>
    </location>
</feature>
<evidence type="ECO:0000256" key="1">
    <source>
        <dbReference type="ARBA" id="ARBA00006594"/>
    </source>
</evidence>
<dbReference type="Proteomes" id="UP000789396">
    <property type="component" value="Unassembled WGS sequence"/>
</dbReference>
<feature type="domain" description="Restriction endonuclease type II DpnII-like" evidence="8">
    <location>
        <begin position="341"/>
        <end position="557"/>
    </location>
</feature>
<feature type="non-terminal residue" evidence="9">
    <location>
        <position position="602"/>
    </location>
</feature>
<dbReference type="GO" id="GO:0043565">
    <property type="term" value="F:sequence-specific DNA binding"/>
    <property type="evidence" value="ECO:0007669"/>
    <property type="project" value="TreeGrafter"/>
</dbReference>
<dbReference type="InterPro" id="IPR007637">
    <property type="entry name" value="Restrct_endonuc_II_DpnII-like"/>
</dbReference>
<dbReference type="SUPFAM" id="SSF53335">
    <property type="entry name" value="S-adenosyl-L-methionine-dependent methyltransferases"/>
    <property type="match status" value="1"/>
</dbReference>
<keyword evidence="7" id="KW-1133">Transmembrane helix</keyword>
<evidence type="ECO:0000313" key="9">
    <source>
        <dbReference type="EMBL" id="CAG8679641.1"/>
    </source>
</evidence>
<proteinExistence type="inferred from homology"/>
<dbReference type="PANTHER" id="PTHR30481:SF3">
    <property type="entry name" value="DNA ADENINE METHYLASE"/>
    <property type="match status" value="1"/>
</dbReference>
<evidence type="ECO:0000313" key="10">
    <source>
        <dbReference type="Proteomes" id="UP000789396"/>
    </source>
</evidence>
<evidence type="ECO:0000256" key="2">
    <source>
        <dbReference type="ARBA" id="ARBA00011900"/>
    </source>
</evidence>
<keyword evidence="3" id="KW-0489">Methyltransferase</keyword>
<dbReference type="InterPro" id="IPR023095">
    <property type="entry name" value="Ade_MeTrfase_dom_2"/>
</dbReference>
<keyword evidence="10" id="KW-1185">Reference proteome</keyword>
<reference evidence="9" key="1">
    <citation type="submission" date="2021-06" db="EMBL/GenBank/DDBJ databases">
        <authorList>
            <person name="Kallberg Y."/>
            <person name="Tangrot J."/>
            <person name="Rosling A."/>
        </authorList>
    </citation>
    <scope>NUCLEOTIDE SEQUENCE</scope>
    <source>
        <strain evidence="9">IN212</strain>
    </source>
</reference>
<keyword evidence="7" id="KW-0472">Membrane</keyword>
<dbReference type="Gene3D" id="1.10.1020.10">
    <property type="entry name" value="Adenine-specific Methyltransferase, Domain 2"/>
    <property type="match status" value="1"/>
</dbReference>